<keyword evidence="1" id="KW-0732">Signal</keyword>
<sequence>MLKSIRSSLAIALVASAAFGGAALASGDYYDGASAETAATVDLFQTSSIGTEAKADRAAGMTAVSDQSVDHGDYYQGANRPL</sequence>
<evidence type="ECO:0000313" key="2">
    <source>
        <dbReference type="EMBL" id="KEQ06894.1"/>
    </source>
</evidence>
<dbReference type="EMBL" id="JOKJ01000014">
    <property type="protein sequence ID" value="KEQ06894.1"/>
    <property type="molecule type" value="Genomic_DNA"/>
</dbReference>
<proteinExistence type="predicted"/>
<protein>
    <submittedName>
        <fullName evidence="2">Uncharacterized protein</fullName>
    </submittedName>
</protein>
<feature type="signal peptide" evidence="1">
    <location>
        <begin position="1"/>
        <end position="25"/>
    </location>
</feature>
<dbReference type="AlphaFoldDB" id="A0A922T5G6"/>
<accession>A0A922T5G6</accession>
<comment type="caution">
    <text evidence="2">The sequence shown here is derived from an EMBL/GenBank/DDBJ whole genome shotgun (WGS) entry which is preliminary data.</text>
</comment>
<gene>
    <name evidence="2" type="ORF">GV68_05380</name>
</gene>
<reference evidence="2 3" key="1">
    <citation type="submission" date="2014-06" db="EMBL/GenBank/DDBJ databases">
        <title>Rhizobium pelagicum/R2-400B4.</title>
        <authorList>
            <person name="Kimes N.E."/>
            <person name="Lopez-Perez M."/>
        </authorList>
    </citation>
    <scope>NUCLEOTIDE SEQUENCE [LARGE SCALE GENOMIC DNA]</scope>
    <source>
        <strain evidence="2 3">R2-400B4</strain>
    </source>
</reference>
<dbReference type="RefSeq" id="WP_029618377.1">
    <property type="nucleotide sequence ID" value="NZ_CAJXID010000014.1"/>
</dbReference>
<evidence type="ECO:0000313" key="3">
    <source>
        <dbReference type="Proteomes" id="UP000052167"/>
    </source>
</evidence>
<name>A0A922T5G6_9HYPH</name>
<organism evidence="2 3">
    <name type="scientific">Pseudorhizobium pelagicum</name>
    <dbReference type="NCBI Taxonomy" id="1509405"/>
    <lineage>
        <taxon>Bacteria</taxon>
        <taxon>Pseudomonadati</taxon>
        <taxon>Pseudomonadota</taxon>
        <taxon>Alphaproteobacteria</taxon>
        <taxon>Hyphomicrobiales</taxon>
        <taxon>Rhizobiaceae</taxon>
        <taxon>Rhizobium/Agrobacterium group</taxon>
        <taxon>Pseudorhizobium</taxon>
    </lineage>
</organism>
<dbReference type="Proteomes" id="UP000052167">
    <property type="component" value="Unassembled WGS sequence"/>
</dbReference>
<evidence type="ECO:0000256" key="1">
    <source>
        <dbReference type="SAM" id="SignalP"/>
    </source>
</evidence>
<feature type="chain" id="PRO_5037173755" evidence="1">
    <location>
        <begin position="26"/>
        <end position="82"/>
    </location>
</feature>
<keyword evidence="3" id="KW-1185">Reference proteome</keyword>